<name>A0A0F9M859_9ZZZZ</name>
<organism evidence="1">
    <name type="scientific">marine sediment metagenome</name>
    <dbReference type="NCBI Taxonomy" id="412755"/>
    <lineage>
        <taxon>unclassified sequences</taxon>
        <taxon>metagenomes</taxon>
        <taxon>ecological metagenomes</taxon>
    </lineage>
</organism>
<reference evidence="1" key="1">
    <citation type="journal article" date="2015" name="Nature">
        <title>Complex archaea that bridge the gap between prokaryotes and eukaryotes.</title>
        <authorList>
            <person name="Spang A."/>
            <person name="Saw J.H."/>
            <person name="Jorgensen S.L."/>
            <person name="Zaremba-Niedzwiedzka K."/>
            <person name="Martijn J."/>
            <person name="Lind A.E."/>
            <person name="van Eijk R."/>
            <person name="Schleper C."/>
            <person name="Guy L."/>
            <person name="Ettema T.J."/>
        </authorList>
    </citation>
    <scope>NUCLEOTIDE SEQUENCE</scope>
</reference>
<gene>
    <name evidence="1" type="ORF">LCGC14_1492190</name>
</gene>
<comment type="caution">
    <text evidence="1">The sequence shown here is derived from an EMBL/GenBank/DDBJ whole genome shotgun (WGS) entry which is preliminary data.</text>
</comment>
<evidence type="ECO:0000313" key="1">
    <source>
        <dbReference type="EMBL" id="KKM65347.1"/>
    </source>
</evidence>
<sequence length="67" mass="7991">MIIKCYYCDHKFHYVNITHVIWIPEQLKFAPICSKCPNKKNVVSIESLFLSDYDMEKTKKENLLEIP</sequence>
<proteinExistence type="predicted"/>
<accession>A0A0F9M859</accession>
<protein>
    <submittedName>
        <fullName evidence="1">Uncharacterized protein</fullName>
    </submittedName>
</protein>
<dbReference type="AlphaFoldDB" id="A0A0F9M859"/>
<dbReference type="EMBL" id="LAZR01010740">
    <property type="protein sequence ID" value="KKM65347.1"/>
    <property type="molecule type" value="Genomic_DNA"/>
</dbReference>